<feature type="region of interest" description="Disordered" evidence="4">
    <location>
        <begin position="373"/>
        <end position="441"/>
    </location>
</feature>
<dbReference type="InterPro" id="IPR011598">
    <property type="entry name" value="bHLH_dom"/>
</dbReference>
<evidence type="ECO:0000256" key="3">
    <source>
        <dbReference type="ARBA" id="ARBA00023163"/>
    </source>
</evidence>
<dbReference type="CDD" id="cd19708">
    <property type="entry name" value="bHLH_TS_dHLH3B_like"/>
    <property type="match status" value="1"/>
</dbReference>
<feature type="compositionally biased region" description="Polar residues" evidence="4">
    <location>
        <begin position="25"/>
        <end position="34"/>
    </location>
</feature>
<feature type="compositionally biased region" description="Polar residues" evidence="4">
    <location>
        <begin position="373"/>
        <end position="418"/>
    </location>
</feature>
<feature type="domain" description="BHLH" evidence="5">
    <location>
        <begin position="71"/>
        <end position="123"/>
    </location>
</feature>
<dbReference type="SUPFAM" id="SSF47459">
    <property type="entry name" value="HLH, helix-loop-helix DNA-binding domain"/>
    <property type="match status" value="1"/>
</dbReference>
<protein>
    <submittedName>
        <fullName evidence="6">T-cell acute lymphocytic leukemia protein 1</fullName>
    </submittedName>
</protein>
<evidence type="ECO:0000259" key="5">
    <source>
        <dbReference type="PROSITE" id="PS50888"/>
    </source>
</evidence>
<feature type="compositionally biased region" description="Acidic residues" evidence="4">
    <location>
        <begin position="38"/>
        <end position="52"/>
    </location>
</feature>
<dbReference type="Pfam" id="PF00010">
    <property type="entry name" value="HLH"/>
    <property type="match status" value="1"/>
</dbReference>
<reference evidence="6" key="1">
    <citation type="submission" date="2021-05" db="EMBL/GenBank/DDBJ databases">
        <authorList>
            <person name="Alioto T."/>
            <person name="Alioto T."/>
            <person name="Gomez Garrido J."/>
        </authorList>
    </citation>
    <scope>NUCLEOTIDE SEQUENCE</scope>
</reference>
<dbReference type="PANTHER" id="PTHR13864:SF15">
    <property type="entry name" value="T-CELL ACUTE LYMPHOCYTIC LEUKEMIA PROTEIN 1 HOMOLOG-RELATED"/>
    <property type="match status" value="1"/>
</dbReference>
<dbReference type="GO" id="GO:0046983">
    <property type="term" value="F:protein dimerization activity"/>
    <property type="evidence" value="ECO:0007669"/>
    <property type="project" value="InterPro"/>
</dbReference>
<dbReference type="AlphaFoldDB" id="A0A8D8TA08"/>
<dbReference type="InterPro" id="IPR040238">
    <property type="entry name" value="TAL-like"/>
</dbReference>
<organism evidence="6">
    <name type="scientific">Cacopsylla melanoneura</name>
    <dbReference type="NCBI Taxonomy" id="428564"/>
    <lineage>
        <taxon>Eukaryota</taxon>
        <taxon>Metazoa</taxon>
        <taxon>Ecdysozoa</taxon>
        <taxon>Arthropoda</taxon>
        <taxon>Hexapoda</taxon>
        <taxon>Insecta</taxon>
        <taxon>Pterygota</taxon>
        <taxon>Neoptera</taxon>
        <taxon>Paraneoptera</taxon>
        <taxon>Hemiptera</taxon>
        <taxon>Sternorrhyncha</taxon>
        <taxon>Psylloidea</taxon>
        <taxon>Psyllidae</taxon>
        <taxon>Psyllinae</taxon>
        <taxon>Cacopsylla</taxon>
    </lineage>
</organism>
<dbReference type="EMBL" id="HBUF01610487">
    <property type="protein sequence ID" value="CAG6778593.1"/>
    <property type="molecule type" value="Transcribed_RNA"/>
</dbReference>
<dbReference type="PROSITE" id="PS50888">
    <property type="entry name" value="BHLH"/>
    <property type="match status" value="1"/>
</dbReference>
<dbReference type="GO" id="GO:0000981">
    <property type="term" value="F:DNA-binding transcription factor activity, RNA polymerase II-specific"/>
    <property type="evidence" value="ECO:0007669"/>
    <property type="project" value="InterPro"/>
</dbReference>
<feature type="region of interest" description="Disordered" evidence="4">
    <location>
        <begin position="1"/>
        <end position="66"/>
    </location>
</feature>
<dbReference type="Gene3D" id="4.10.280.10">
    <property type="entry name" value="Helix-loop-helix DNA-binding domain"/>
    <property type="match status" value="1"/>
</dbReference>
<keyword evidence="3" id="KW-0804">Transcription</keyword>
<dbReference type="EMBL" id="HBUF01098420">
    <property type="protein sequence ID" value="CAG6637446.1"/>
    <property type="molecule type" value="Transcribed_RNA"/>
</dbReference>
<sequence length="477" mass="53888">MPDIKLLAESMEWSSVSKDTELDAESSTSPTRQRSLSDDELMSEDLSSDEDQSITQDQEVEAGPSQPRVLVRKIFTNTRERWRQQNVSGAFGELRRLVPTHPPDKKLSKNEILRMSIRYIRLLSGVLEWQKQTENNSNVDINANNNTLTDNRNLITNTNRRGDSRHFIRVNNQIERKASGALFNAKEGDLHKKNKTNVRQYNKISTTTITRTEIIQTINKNELDDANGHVNNQRLTDRNNQNKRIKNEFVCNNIIENNRQINYNTSIVQIFKMNNTGLRTSELINPNGAIMKNSRDENFFKTIKPTLGNLAITNGTTGCFDSNNYSIYPARIKSIREHDGHNSDNTTLKIENNILENNISGCNQMNNGFLSNGHPNTGVVTNSNNSLETDSNESTRTTSNVRNNQKSHSSMQINTNTEFGKPNAKNDSKKRGSSETRLGPLHITPSLNLALNSSQSAINSPRALMMVTKTNTHSRDN</sequence>
<evidence type="ECO:0000256" key="1">
    <source>
        <dbReference type="ARBA" id="ARBA00023015"/>
    </source>
</evidence>
<evidence type="ECO:0000256" key="2">
    <source>
        <dbReference type="ARBA" id="ARBA00023125"/>
    </source>
</evidence>
<evidence type="ECO:0000313" key="6">
    <source>
        <dbReference type="EMBL" id="CAG6684771.1"/>
    </source>
</evidence>
<dbReference type="GO" id="GO:0000978">
    <property type="term" value="F:RNA polymerase II cis-regulatory region sequence-specific DNA binding"/>
    <property type="evidence" value="ECO:0007669"/>
    <property type="project" value="TreeGrafter"/>
</dbReference>
<keyword evidence="2" id="KW-0238">DNA-binding</keyword>
<feature type="compositionally biased region" description="Basic and acidic residues" evidence="4">
    <location>
        <begin position="424"/>
        <end position="434"/>
    </location>
</feature>
<accession>A0A8D8TA08</accession>
<dbReference type="FunFam" id="4.10.280.10:FF:000015">
    <property type="entry name" value="T-cell acute lymphocytic leukemia 1"/>
    <property type="match status" value="1"/>
</dbReference>
<evidence type="ECO:0000256" key="4">
    <source>
        <dbReference type="SAM" id="MobiDB-lite"/>
    </source>
</evidence>
<name>A0A8D8TA08_9HEMI</name>
<dbReference type="InterPro" id="IPR036638">
    <property type="entry name" value="HLH_DNA-bd_sf"/>
</dbReference>
<dbReference type="PANTHER" id="PTHR13864">
    <property type="entry name" value="T-CELL ACUTE LYMPHOCYTIC LEUKEMIA/STEM CELL LEUKEMIA-RELATED"/>
    <property type="match status" value="1"/>
</dbReference>
<dbReference type="EMBL" id="HBUF01269173">
    <property type="protein sequence ID" value="CAG6684771.1"/>
    <property type="molecule type" value="Transcribed_RNA"/>
</dbReference>
<dbReference type="SMART" id="SM00353">
    <property type="entry name" value="HLH"/>
    <property type="match status" value="1"/>
</dbReference>
<proteinExistence type="predicted"/>
<keyword evidence="1" id="KW-0805">Transcription regulation</keyword>